<proteinExistence type="predicted"/>
<accession>A0A9D2KLM8</accession>
<evidence type="ECO:0000313" key="1">
    <source>
        <dbReference type="EMBL" id="HJA07653.1"/>
    </source>
</evidence>
<gene>
    <name evidence="1" type="ORF">H9962_00460</name>
</gene>
<dbReference type="EMBL" id="DXAN01000002">
    <property type="protein sequence ID" value="HJA07653.1"/>
    <property type="molecule type" value="Genomic_DNA"/>
</dbReference>
<evidence type="ECO:0008006" key="3">
    <source>
        <dbReference type="Google" id="ProtNLM"/>
    </source>
</evidence>
<dbReference type="Proteomes" id="UP000824225">
    <property type="component" value="Unassembled WGS sequence"/>
</dbReference>
<protein>
    <recommendedName>
        <fullName evidence="3">DUF945 family protein</fullName>
    </recommendedName>
</protein>
<dbReference type="AlphaFoldDB" id="A0A9D2KLM8"/>
<reference evidence="1" key="2">
    <citation type="submission" date="2021-04" db="EMBL/GenBank/DDBJ databases">
        <authorList>
            <person name="Gilroy R."/>
        </authorList>
    </citation>
    <scope>NUCLEOTIDE SEQUENCE</scope>
    <source>
        <strain evidence="1">CHK186-16707</strain>
    </source>
</reference>
<evidence type="ECO:0000313" key="2">
    <source>
        <dbReference type="Proteomes" id="UP000824225"/>
    </source>
</evidence>
<sequence length="531" mass="57371">MKKGAWAAGVLAVVVVAAGGGWLAVRTLESKTEQAVRAVLAELSATADSVDYNLLDNTLNLGRVAYAQDVAGRHSTATVENITVTGFDRACLSDASGSELPLVADSLVASDVDIKVVDPSMTSRGTIAEIRMEGWYQNLGKLAALHRQDPLGEAFFAEAYRYRMDMMAYKDYRVSVTMPDQKPLTASMAMWGLLGPAGSRDASSDAGRMFSMFMNQFRMELPGLGVGSVERAELHDLLMPPPASVSRLTALTRKMEAAESEGRDAALKQGEAFLKEWVDAYRGTTPYKELVLRSYAFQPEQEGTPPLLVDEVRHKLSLADPVVFGLDLIGLHGSWSDMAPGWREAGPAFLPDGPLVDGSILLSLRTERRPSSVEWSAGVQNLGRAEGKISLELDIKNLSDVLKLPLDRLMANVFLKDADATYADQGLEALALTVAALDEGVSVEQERDVYKAALPLLSEEAGELGPMLEAAANIMLDKPGTVRIQCRPEQPLALSQAFLTLLLQPQVLNLTVSAEPGDKSLSDWVPAALRQ</sequence>
<name>A0A9D2KLM8_9BACT</name>
<organism evidence="1 2">
    <name type="scientific">Candidatus Mailhella merdigallinarum</name>
    <dbReference type="NCBI Taxonomy" id="2838658"/>
    <lineage>
        <taxon>Bacteria</taxon>
        <taxon>Pseudomonadati</taxon>
        <taxon>Thermodesulfobacteriota</taxon>
        <taxon>Desulfovibrionia</taxon>
        <taxon>Desulfovibrionales</taxon>
        <taxon>Desulfovibrionaceae</taxon>
        <taxon>Mailhella</taxon>
    </lineage>
</organism>
<reference evidence="1" key="1">
    <citation type="journal article" date="2021" name="PeerJ">
        <title>Extensive microbial diversity within the chicken gut microbiome revealed by metagenomics and culture.</title>
        <authorList>
            <person name="Gilroy R."/>
            <person name="Ravi A."/>
            <person name="Getino M."/>
            <person name="Pursley I."/>
            <person name="Horton D.L."/>
            <person name="Alikhan N.F."/>
            <person name="Baker D."/>
            <person name="Gharbi K."/>
            <person name="Hall N."/>
            <person name="Watson M."/>
            <person name="Adriaenssens E.M."/>
            <person name="Foster-Nyarko E."/>
            <person name="Jarju S."/>
            <person name="Secka A."/>
            <person name="Antonio M."/>
            <person name="Oren A."/>
            <person name="Chaudhuri R.R."/>
            <person name="La Ragione R."/>
            <person name="Hildebrand F."/>
            <person name="Pallen M.J."/>
        </authorList>
    </citation>
    <scope>NUCLEOTIDE SEQUENCE</scope>
    <source>
        <strain evidence="1">CHK186-16707</strain>
    </source>
</reference>
<comment type="caution">
    <text evidence="1">The sequence shown here is derived from an EMBL/GenBank/DDBJ whole genome shotgun (WGS) entry which is preliminary data.</text>
</comment>